<evidence type="ECO:0000313" key="2">
    <source>
        <dbReference type="Proteomes" id="UP000549052"/>
    </source>
</evidence>
<dbReference type="AlphaFoldDB" id="A0A839EJU8"/>
<dbReference type="Proteomes" id="UP000549052">
    <property type="component" value="Unassembled WGS sequence"/>
</dbReference>
<evidence type="ECO:0000313" key="1">
    <source>
        <dbReference type="EMBL" id="MBA8876777.1"/>
    </source>
</evidence>
<comment type="caution">
    <text evidence="1">The sequence shown here is derived from an EMBL/GenBank/DDBJ whole genome shotgun (WGS) entry which is preliminary data.</text>
</comment>
<dbReference type="InterPro" id="IPR037914">
    <property type="entry name" value="SpoVT-AbrB_sf"/>
</dbReference>
<dbReference type="GO" id="GO:0003677">
    <property type="term" value="F:DNA binding"/>
    <property type="evidence" value="ECO:0007669"/>
    <property type="project" value="UniProtKB-KW"/>
</dbReference>
<dbReference type="SUPFAM" id="SSF89447">
    <property type="entry name" value="AbrB/MazE/MraZ-like"/>
    <property type="match status" value="1"/>
</dbReference>
<protein>
    <submittedName>
        <fullName evidence="1">Bifunctional DNA-binding transcriptional regulator/antitoxin component of YhaV-PrlF toxin-antitoxin module</fullName>
    </submittedName>
</protein>
<keyword evidence="1" id="KW-0238">DNA-binding</keyword>
<name>A0A839EJU8_9HYPH</name>
<proteinExistence type="predicted"/>
<dbReference type="Gene3D" id="2.10.260.10">
    <property type="match status" value="1"/>
</dbReference>
<sequence length="58" mass="6271">MYVVTLIEIGDDVGFIIPDEILARYNLKIGDGVEVLETDKGLTLIPPSIASVVDRNGL</sequence>
<keyword evidence="2" id="KW-1185">Reference proteome</keyword>
<dbReference type="RefSeq" id="WP_182547534.1">
    <property type="nucleotide sequence ID" value="NZ_JACGXN010000001.1"/>
</dbReference>
<gene>
    <name evidence="1" type="ORF">FHW16_000459</name>
</gene>
<dbReference type="EMBL" id="JACGXN010000001">
    <property type="protein sequence ID" value="MBA8876777.1"/>
    <property type="molecule type" value="Genomic_DNA"/>
</dbReference>
<reference evidence="1 2" key="1">
    <citation type="submission" date="2020-07" db="EMBL/GenBank/DDBJ databases">
        <title>Genomic Encyclopedia of Type Strains, Phase IV (KMG-V): Genome sequencing to study the core and pangenomes of soil and plant-associated prokaryotes.</title>
        <authorList>
            <person name="Whitman W."/>
        </authorList>
    </citation>
    <scope>NUCLEOTIDE SEQUENCE [LARGE SCALE GENOMIC DNA]</scope>
    <source>
        <strain evidence="1 2">AN3</strain>
    </source>
</reference>
<organism evidence="1 2">
    <name type="scientific">Phyllobacterium myrsinacearum</name>
    <dbReference type="NCBI Taxonomy" id="28101"/>
    <lineage>
        <taxon>Bacteria</taxon>
        <taxon>Pseudomonadati</taxon>
        <taxon>Pseudomonadota</taxon>
        <taxon>Alphaproteobacteria</taxon>
        <taxon>Hyphomicrobiales</taxon>
        <taxon>Phyllobacteriaceae</taxon>
        <taxon>Phyllobacterium</taxon>
    </lineage>
</organism>
<accession>A0A839EJU8</accession>